<dbReference type="InterPro" id="IPR001567">
    <property type="entry name" value="Pept_M3A_M3B_dom"/>
</dbReference>
<comment type="similarity">
    <text evidence="6">Belongs to the peptidase M3B family.</text>
</comment>
<dbReference type="EMBL" id="MIJE01000033">
    <property type="protein sequence ID" value="OEF96003.1"/>
    <property type="molecule type" value="Genomic_DNA"/>
</dbReference>
<dbReference type="STRING" id="766136.BHF68_09660"/>
<dbReference type="RefSeq" id="WP_069643923.1">
    <property type="nucleotide sequence ID" value="NZ_MIJE01000033.1"/>
</dbReference>
<dbReference type="InterPro" id="IPR042088">
    <property type="entry name" value="OligoPept_F_C"/>
</dbReference>
<keyword evidence="1 6" id="KW-0645">Protease</keyword>
<dbReference type="AlphaFoldDB" id="A0A1E5FZS8"/>
<dbReference type="Gene3D" id="1.20.140.70">
    <property type="entry name" value="Oligopeptidase f, N-terminal domain"/>
    <property type="match status" value="1"/>
</dbReference>
<comment type="function">
    <text evidence="6">Has oligopeptidase activity and degrades a variety of small bioactive peptides.</text>
</comment>
<evidence type="ECO:0000256" key="6">
    <source>
        <dbReference type="RuleBase" id="RU368091"/>
    </source>
</evidence>
<dbReference type="GO" id="GO:0004222">
    <property type="term" value="F:metalloendopeptidase activity"/>
    <property type="evidence" value="ECO:0007669"/>
    <property type="project" value="UniProtKB-UniRule"/>
</dbReference>
<dbReference type="PANTHER" id="PTHR11804">
    <property type="entry name" value="PROTEASE M3 THIMET OLIGOPEPTIDASE-RELATED"/>
    <property type="match status" value="1"/>
</dbReference>
<keyword evidence="10" id="KW-1185">Reference proteome</keyword>
<reference evidence="9 10" key="1">
    <citation type="submission" date="2016-09" db="EMBL/GenBank/DDBJ databases">
        <title>Draft genome sequence for the type strain of Desulfuribacillus alkaliarsenatis AHT28, an obligately anaerobic, sulfidogenic bacterium isolated from Russian soda lake sediments.</title>
        <authorList>
            <person name="Abin C.A."/>
            <person name="Hollibaugh J.T."/>
        </authorList>
    </citation>
    <scope>NUCLEOTIDE SEQUENCE [LARGE SCALE GENOMIC DNA]</scope>
    <source>
        <strain evidence="9 10">AHT28</strain>
    </source>
</reference>
<dbReference type="Pfam" id="PF08439">
    <property type="entry name" value="Peptidase_M3_N"/>
    <property type="match status" value="1"/>
</dbReference>
<dbReference type="NCBIfam" id="TIGR00181">
    <property type="entry name" value="pepF"/>
    <property type="match status" value="1"/>
</dbReference>
<evidence type="ECO:0000256" key="4">
    <source>
        <dbReference type="ARBA" id="ARBA00022833"/>
    </source>
</evidence>
<comment type="caution">
    <text evidence="9">The sequence shown here is derived from an EMBL/GenBank/DDBJ whole genome shotgun (WGS) entry which is preliminary data.</text>
</comment>
<sequence>MSESDRIQARETIDEQYKWDISSFYKSEEEWRKEFEKVQLLLKEVEQYRGKLNQSSTLFKEFIILREKIIIGMGRLYTYSKMRWDENTKINKIKSMFDQAQNLSTEVERVLSFLEPELLKDLDTFLRFITTDEKLSEYKRYFAQLKEQQQHILSDKEEKIISEAGAMAQGPENIFSVLSDSDLTFPIIKDDNGEEKRLSHGRFIRFMESYNRDVRKQAFEAMYNTYRKYINTYSSILNAHLKTDVFNTRVRNYSSSLEAALKPNEIPVEVYTNLIDTVNKSLPLLQRYLKLRKKQLKLDSLEMYDLYVPIIPDIDFNVTYEEACDIILKSLEPLGTEYTDVVRECFEQRWVDVFENDGKRSGAYSWGSYNTYPYILMNYQNNLNSLFTLTHEIGHSVHSYFSKKRQPFATSDYVIFVAEVASTVNETLLFNYLFNNYDDNKFKAYLVNYHLEGYRTTVFRQTLFAEFEKVIHEMIERGDALTSDDFSDIYYKLNEKYYAPTVNINKDIELEWARIPHFYYNYYVYQYATGFSAAQALSKNILNNNQESVSKYIDFLASGSADKPIELLKLAGIDMTSPQAVLTAFESFNEYISALEELL</sequence>
<feature type="domain" description="Peptidase M3A/M3B catalytic" evidence="7">
    <location>
        <begin position="206"/>
        <end position="586"/>
    </location>
</feature>
<feature type="domain" description="Oligopeptidase F N-terminal" evidence="8">
    <location>
        <begin position="123"/>
        <end position="185"/>
    </location>
</feature>
<keyword evidence="5 6" id="KW-0482">Metalloprotease</keyword>
<dbReference type="GO" id="GO:0006518">
    <property type="term" value="P:peptide metabolic process"/>
    <property type="evidence" value="ECO:0007669"/>
    <property type="project" value="TreeGrafter"/>
</dbReference>
<dbReference type="GO" id="GO:0046872">
    <property type="term" value="F:metal ion binding"/>
    <property type="evidence" value="ECO:0007669"/>
    <property type="project" value="UniProtKB-UniRule"/>
</dbReference>
<evidence type="ECO:0000256" key="1">
    <source>
        <dbReference type="ARBA" id="ARBA00022670"/>
    </source>
</evidence>
<dbReference type="EC" id="3.4.24.-" evidence="6"/>
<dbReference type="InterPro" id="IPR004438">
    <property type="entry name" value="Peptidase_M3B"/>
</dbReference>
<dbReference type="Pfam" id="PF01432">
    <property type="entry name" value="Peptidase_M3"/>
    <property type="match status" value="1"/>
</dbReference>
<dbReference type="CDD" id="cd09608">
    <property type="entry name" value="M3B_PepF"/>
    <property type="match status" value="1"/>
</dbReference>
<dbReference type="InterPro" id="IPR045090">
    <property type="entry name" value="Pept_M3A_M3B"/>
</dbReference>
<dbReference type="Gene3D" id="1.10.287.830">
    <property type="entry name" value="putative peptidase helix hairpin domain like"/>
    <property type="match status" value="1"/>
</dbReference>
<evidence type="ECO:0000313" key="10">
    <source>
        <dbReference type="Proteomes" id="UP000094296"/>
    </source>
</evidence>
<protein>
    <recommendedName>
        <fullName evidence="6">Oligopeptidase F</fullName>
        <ecNumber evidence="6">3.4.24.-</ecNumber>
    </recommendedName>
</protein>
<organism evidence="9 10">
    <name type="scientific">Desulfuribacillus alkaliarsenatis</name>
    <dbReference type="NCBI Taxonomy" id="766136"/>
    <lineage>
        <taxon>Bacteria</taxon>
        <taxon>Bacillati</taxon>
        <taxon>Bacillota</taxon>
        <taxon>Desulfuribacillia</taxon>
        <taxon>Desulfuribacillales</taxon>
        <taxon>Desulfuribacillaceae</taxon>
        <taxon>Desulfuribacillus</taxon>
    </lineage>
</organism>
<keyword evidence="4 6" id="KW-0862">Zinc</keyword>
<dbReference type="PANTHER" id="PTHR11804:SF84">
    <property type="entry name" value="SACCHAROLYSIN"/>
    <property type="match status" value="1"/>
</dbReference>
<dbReference type="Gene3D" id="1.10.1370.20">
    <property type="entry name" value="Oligoendopeptidase f, C-terminal domain"/>
    <property type="match status" value="1"/>
</dbReference>
<keyword evidence="2 6" id="KW-0479">Metal-binding</keyword>
<dbReference type="GO" id="GO:0006508">
    <property type="term" value="P:proteolysis"/>
    <property type="evidence" value="ECO:0007669"/>
    <property type="project" value="UniProtKB-KW"/>
</dbReference>
<name>A0A1E5FZS8_9FIRM</name>
<dbReference type="SUPFAM" id="SSF55486">
    <property type="entry name" value="Metalloproteases ('zincins'), catalytic domain"/>
    <property type="match status" value="1"/>
</dbReference>
<keyword evidence="3 6" id="KW-0378">Hydrolase</keyword>
<evidence type="ECO:0000313" key="9">
    <source>
        <dbReference type="EMBL" id="OEF96003.1"/>
    </source>
</evidence>
<gene>
    <name evidence="9" type="ORF">BHF68_09660</name>
</gene>
<dbReference type="Proteomes" id="UP000094296">
    <property type="component" value="Unassembled WGS sequence"/>
</dbReference>
<accession>A0A1E5FZS8</accession>
<evidence type="ECO:0000259" key="7">
    <source>
        <dbReference type="Pfam" id="PF01432"/>
    </source>
</evidence>
<dbReference type="InterPro" id="IPR013647">
    <property type="entry name" value="OligopepF_N_dom"/>
</dbReference>
<proteinExistence type="inferred from homology"/>
<evidence type="ECO:0000256" key="2">
    <source>
        <dbReference type="ARBA" id="ARBA00022723"/>
    </source>
</evidence>
<evidence type="ECO:0000256" key="5">
    <source>
        <dbReference type="ARBA" id="ARBA00023049"/>
    </source>
</evidence>
<dbReference type="OrthoDB" id="9766487at2"/>
<evidence type="ECO:0000259" key="8">
    <source>
        <dbReference type="Pfam" id="PF08439"/>
    </source>
</evidence>
<evidence type="ECO:0000256" key="3">
    <source>
        <dbReference type="ARBA" id="ARBA00022801"/>
    </source>
</evidence>
<comment type="cofactor">
    <cofactor evidence="6">
        <name>Zn(2+)</name>
        <dbReference type="ChEBI" id="CHEBI:29105"/>
    </cofactor>
    <text evidence="6">Binds 1 zinc ion.</text>
</comment>